<gene>
    <name evidence="1" type="ORF">GCM10025751_45320</name>
</gene>
<dbReference type="SUPFAM" id="SSF53335">
    <property type="entry name" value="S-adenosyl-L-methionine-dependent methyltransferases"/>
    <property type="match status" value="1"/>
</dbReference>
<dbReference type="Proteomes" id="UP001501729">
    <property type="component" value="Unassembled WGS sequence"/>
</dbReference>
<proteinExistence type="predicted"/>
<protein>
    <recommendedName>
        <fullName evidence="3">Methyltransferase domain-containing protein</fullName>
    </recommendedName>
</protein>
<sequence length="114" mass="12799">MTNINEIYGDARNLTNLLPEPVDVVLIANTFHVVENMGGLKRQVSQSLRPGRRFIIVNWCDLPKEETTVAGTAHGPPGKLRMSVTETDEIMAEVFDDIHEVDLPPYHYALIGER</sequence>
<evidence type="ECO:0000313" key="1">
    <source>
        <dbReference type="EMBL" id="GAA5060318.1"/>
    </source>
</evidence>
<reference evidence="1 2" key="1">
    <citation type="journal article" date="2019" name="Int. J. Syst. Evol. Microbiol.">
        <title>The Global Catalogue of Microorganisms (GCM) 10K type strain sequencing project: providing services to taxonomists for standard genome sequencing and annotation.</title>
        <authorList>
            <consortium name="The Broad Institute Genomics Platform"/>
            <consortium name="The Broad Institute Genome Sequencing Center for Infectious Disease"/>
            <person name="Wu L."/>
            <person name="Ma J."/>
        </authorList>
    </citation>
    <scope>NUCLEOTIDE SEQUENCE [LARGE SCALE GENOMIC DNA]</scope>
    <source>
        <strain evidence="1 2">JCM 17504</strain>
    </source>
</reference>
<keyword evidence="2" id="KW-1185">Reference proteome</keyword>
<organism evidence="1 2">
    <name type="scientific">Haladaptatus pallidirubidus</name>
    <dbReference type="NCBI Taxonomy" id="1008152"/>
    <lineage>
        <taxon>Archaea</taxon>
        <taxon>Methanobacteriati</taxon>
        <taxon>Methanobacteriota</taxon>
        <taxon>Stenosarchaea group</taxon>
        <taxon>Halobacteria</taxon>
        <taxon>Halobacteriales</taxon>
        <taxon>Haladaptataceae</taxon>
        <taxon>Haladaptatus</taxon>
    </lineage>
</organism>
<dbReference type="Gene3D" id="3.40.50.150">
    <property type="entry name" value="Vaccinia Virus protein VP39"/>
    <property type="match status" value="1"/>
</dbReference>
<dbReference type="EMBL" id="BAABKX010000018">
    <property type="protein sequence ID" value="GAA5060318.1"/>
    <property type="molecule type" value="Genomic_DNA"/>
</dbReference>
<comment type="caution">
    <text evidence="1">The sequence shown here is derived from an EMBL/GenBank/DDBJ whole genome shotgun (WGS) entry which is preliminary data.</text>
</comment>
<evidence type="ECO:0008006" key="3">
    <source>
        <dbReference type="Google" id="ProtNLM"/>
    </source>
</evidence>
<dbReference type="InterPro" id="IPR029063">
    <property type="entry name" value="SAM-dependent_MTases_sf"/>
</dbReference>
<evidence type="ECO:0000313" key="2">
    <source>
        <dbReference type="Proteomes" id="UP001501729"/>
    </source>
</evidence>
<accession>A0AAV3UNP4</accession>
<dbReference type="AlphaFoldDB" id="A0AAV3UNP4"/>
<name>A0AAV3UNP4_9EURY</name>